<keyword evidence="2" id="KW-1185">Reference proteome</keyword>
<accession>A0ABM7YWF4</accession>
<evidence type="ECO:0000313" key="2">
    <source>
        <dbReference type="Proteomes" id="UP001055453"/>
    </source>
</evidence>
<protein>
    <submittedName>
        <fullName evidence="1">Uncharacterized protein</fullName>
    </submittedName>
</protein>
<proteinExistence type="predicted"/>
<evidence type="ECO:0000313" key="1">
    <source>
        <dbReference type="EMBL" id="BDI14974.1"/>
    </source>
</evidence>
<name>A0ABM7YWF4_NOSCO</name>
<organism evidence="1 2">
    <name type="scientific">Nostoc cf. commune SO-36</name>
    <dbReference type="NCBI Taxonomy" id="449208"/>
    <lineage>
        <taxon>Bacteria</taxon>
        <taxon>Bacillati</taxon>
        <taxon>Cyanobacteriota</taxon>
        <taxon>Cyanophyceae</taxon>
        <taxon>Nostocales</taxon>
        <taxon>Nostocaceae</taxon>
        <taxon>Nostoc</taxon>
    </lineage>
</organism>
<dbReference type="EMBL" id="AP025732">
    <property type="protein sequence ID" value="BDI14974.1"/>
    <property type="molecule type" value="Genomic_DNA"/>
</dbReference>
<reference evidence="1" key="1">
    <citation type="submission" date="2022-04" db="EMBL/GenBank/DDBJ databases">
        <title>Complete genome sequence of a cyanobacterium, Nostoc sp. SO-36, isolated in Antarctica.</title>
        <authorList>
            <person name="Kanesaki Y."/>
            <person name="Effendi D."/>
            <person name="Sakamoto T."/>
            <person name="Ohtani S."/>
            <person name="Awai K."/>
        </authorList>
    </citation>
    <scope>NUCLEOTIDE SEQUENCE</scope>
    <source>
        <strain evidence="1">SO-36</strain>
    </source>
</reference>
<dbReference type="Proteomes" id="UP001055453">
    <property type="component" value="Chromosome"/>
</dbReference>
<sequence>MPLNAKIKGIAVNKTFKKVSGQEIPNVSILTLIRLVRIIAYRAGAAAQLKKYPKAT</sequence>
<gene>
    <name evidence="1" type="ORF">ANSO36C_07760</name>
</gene>